<dbReference type="EMBL" id="CP022684">
    <property type="protein sequence ID" value="AUM12505.1"/>
    <property type="molecule type" value="Genomic_DNA"/>
</dbReference>
<evidence type="ECO:0000313" key="3">
    <source>
        <dbReference type="Proteomes" id="UP000235116"/>
    </source>
</evidence>
<dbReference type="KEGG" id="kak:Kalk_08750"/>
<dbReference type="InterPro" id="IPR007803">
    <property type="entry name" value="Asp/Arg/Pro-Hydrxlase"/>
</dbReference>
<dbReference type="Gene3D" id="2.60.120.330">
    <property type="entry name" value="B-lactam Antibiotic, Isopenicillin N Synthase, Chain"/>
    <property type="match status" value="1"/>
</dbReference>
<dbReference type="Pfam" id="PF05118">
    <property type="entry name" value="Asp_Arg_Hydrox"/>
    <property type="match status" value="1"/>
</dbReference>
<dbReference type="OrthoDB" id="1441538at2"/>
<dbReference type="RefSeq" id="WP_101893872.1">
    <property type="nucleotide sequence ID" value="NZ_CP022684.1"/>
</dbReference>
<evidence type="ECO:0000259" key="1">
    <source>
        <dbReference type="Pfam" id="PF05118"/>
    </source>
</evidence>
<proteinExistence type="predicted"/>
<keyword evidence="3" id="KW-1185">Reference proteome</keyword>
<sequence length="343" mass="38356">MKTTSVQLKGSFDVDRLKADLDTATAHFQSAPQVGKYHDGSWTGIGLRNFSGDHGNTLAAHTGHSKDTAVLKQCAYFKEVLDNIGCPVYVARILFLPPGKVIGEHTDAGFGWHHGMVRLHIPIVTDPRVEFSIGDDEVYWKPGEFWFGDFSKPHSLRNKSDITRVHLVMDCPITAETLELFPEAFIEQVRSETEILQLNPIEMDEETLKSYCGTLVVRGPLLGLTVPISGDVFVSDGMLAVKIRGLPIVYHFTPIAEHTFQCNTYELKWAKNPNQQDDSLVISKDHKTGKSQEVTVYKQQPMGVRLFSWLQRAVVGGVWATYFGILKLKRVFSGNKHVTEQAS</sequence>
<dbReference type="InterPro" id="IPR027443">
    <property type="entry name" value="IPNS-like_sf"/>
</dbReference>
<accession>A0A2K9LLZ3</accession>
<dbReference type="AlphaFoldDB" id="A0A2K9LLZ3"/>
<name>A0A2K9LLZ3_9GAMM</name>
<dbReference type="Proteomes" id="UP000235116">
    <property type="component" value="Chromosome"/>
</dbReference>
<dbReference type="SUPFAM" id="SSF51197">
    <property type="entry name" value="Clavaminate synthase-like"/>
    <property type="match status" value="1"/>
</dbReference>
<evidence type="ECO:0000313" key="2">
    <source>
        <dbReference type="EMBL" id="AUM12505.1"/>
    </source>
</evidence>
<reference evidence="3" key="1">
    <citation type="submission" date="2017-08" db="EMBL/GenBank/DDBJ databases">
        <title>Direct submision.</title>
        <authorList>
            <person name="Kim S.-J."/>
            <person name="Rhee S.-K."/>
        </authorList>
    </citation>
    <scope>NUCLEOTIDE SEQUENCE [LARGE SCALE GENOMIC DNA]</scope>
    <source>
        <strain evidence="3">GI5</strain>
    </source>
</reference>
<organism evidence="2 3">
    <name type="scientific">Ketobacter alkanivorans</name>
    <dbReference type="NCBI Taxonomy" id="1917421"/>
    <lineage>
        <taxon>Bacteria</taxon>
        <taxon>Pseudomonadati</taxon>
        <taxon>Pseudomonadota</taxon>
        <taxon>Gammaproteobacteria</taxon>
        <taxon>Pseudomonadales</taxon>
        <taxon>Ketobacteraceae</taxon>
        <taxon>Ketobacter</taxon>
    </lineage>
</organism>
<gene>
    <name evidence="2" type="ORF">Kalk_08750</name>
</gene>
<protein>
    <recommendedName>
        <fullName evidence="1">Aspartyl/asparaginy/proline hydroxylase domain-containing protein</fullName>
    </recommendedName>
</protein>
<feature type="domain" description="Aspartyl/asparaginy/proline hydroxylase" evidence="1">
    <location>
        <begin position="18"/>
        <end position="171"/>
    </location>
</feature>